<dbReference type="RefSeq" id="WP_368005517.1">
    <property type="nucleotide sequence ID" value="NZ_JAMXFF010000006.1"/>
</dbReference>
<evidence type="ECO:0000313" key="2">
    <source>
        <dbReference type="Proteomes" id="UP001525890"/>
    </source>
</evidence>
<dbReference type="EMBL" id="JAMXFF010000006">
    <property type="protein sequence ID" value="MCT7965838.1"/>
    <property type="molecule type" value="Genomic_DNA"/>
</dbReference>
<keyword evidence="2" id="KW-1185">Reference proteome</keyword>
<protein>
    <submittedName>
        <fullName evidence="1">Uncharacterized protein</fullName>
    </submittedName>
</protein>
<sequence length="263" mass="30729">MKITQVPRQYYPVLNQLIELDDTIIEDLVQSLKIVPPTLELEALTKTVASQVRTISQHRISDILEFVISLYALSDEQEITQDEVVNFLDNFIRNSEEFTHVNLNHLERLKHRLPRLMEPESVLSVLSKSVNVILDNERILVRSGLNKPGIWEKSGNYRVQNLDPTVSEVEKTFLELAEQWRRETRGISSTNKASMHPLYQQIIGMGKAVIPLLLRELERNSGQWFWAIKAISREDPVPPEKRGQTQEMIRYWLEWGKQKGYRW</sequence>
<comment type="caution">
    <text evidence="1">The sequence shown here is derived from an EMBL/GenBank/DDBJ whole genome shotgun (WGS) entry which is preliminary data.</text>
</comment>
<dbReference type="Proteomes" id="UP001525890">
    <property type="component" value="Unassembled WGS sequence"/>
</dbReference>
<name>A0ABT2MM87_9CYAN</name>
<proteinExistence type="predicted"/>
<gene>
    <name evidence="1" type="ORF">NG799_05765</name>
</gene>
<reference evidence="1 2" key="1">
    <citation type="journal article" date="2022" name="Front. Microbiol.">
        <title>High genomic differentiation and limited gene flow indicate recent cryptic speciation within the genus Laspinema (cyanobacteria).</title>
        <authorList>
            <person name="Stanojkovic A."/>
            <person name="Skoupy S."/>
            <person name="Skaloud P."/>
            <person name="Dvorak P."/>
        </authorList>
    </citation>
    <scope>NUCLEOTIDE SEQUENCE [LARGE SCALE GENOMIC DNA]</scope>
    <source>
        <strain evidence="1 2">D2a</strain>
    </source>
</reference>
<organism evidence="1 2">
    <name type="scientific">Laspinema palackyanum D2a</name>
    <dbReference type="NCBI Taxonomy" id="2953684"/>
    <lineage>
        <taxon>Bacteria</taxon>
        <taxon>Bacillati</taxon>
        <taxon>Cyanobacteriota</taxon>
        <taxon>Cyanophyceae</taxon>
        <taxon>Oscillatoriophycideae</taxon>
        <taxon>Oscillatoriales</taxon>
        <taxon>Laspinemataceae</taxon>
        <taxon>Laspinema</taxon>
        <taxon>Laspinema palackyanum</taxon>
    </lineage>
</organism>
<accession>A0ABT2MM87</accession>
<evidence type="ECO:0000313" key="1">
    <source>
        <dbReference type="EMBL" id="MCT7965838.1"/>
    </source>
</evidence>